<dbReference type="PANTHER" id="PTHR37317">
    <property type="entry name" value="BLR8090 PROTEIN"/>
    <property type="match status" value="1"/>
</dbReference>
<feature type="domain" description="Treble clef zinc finger" evidence="1">
    <location>
        <begin position="181"/>
        <end position="225"/>
    </location>
</feature>
<proteinExistence type="predicted"/>
<dbReference type="Pfam" id="PF14311">
    <property type="entry name" value="DUF4379"/>
    <property type="match status" value="4"/>
</dbReference>
<protein>
    <submittedName>
        <fullName evidence="2">Zinc-ribbon domain-containing protein</fullName>
    </submittedName>
</protein>
<name>A0ABU8HXY4_9BACI</name>
<accession>A0ABU8HXY4</accession>
<comment type="caution">
    <text evidence="2">The sequence shown here is derived from an EMBL/GenBank/DDBJ whole genome shotgun (WGS) entry which is preliminary data.</text>
</comment>
<evidence type="ECO:0000259" key="1">
    <source>
        <dbReference type="Pfam" id="PF14311"/>
    </source>
</evidence>
<evidence type="ECO:0000313" key="3">
    <source>
        <dbReference type="Proteomes" id="UP001365619"/>
    </source>
</evidence>
<feature type="domain" description="Treble clef zinc finger" evidence="1">
    <location>
        <begin position="237"/>
        <end position="295"/>
    </location>
</feature>
<dbReference type="EMBL" id="JBBAGW010000009">
    <property type="protein sequence ID" value="MEI5931339.1"/>
    <property type="molecule type" value="Genomic_DNA"/>
</dbReference>
<feature type="domain" description="Treble clef zinc finger" evidence="1">
    <location>
        <begin position="94"/>
        <end position="151"/>
    </location>
</feature>
<feature type="domain" description="Treble clef zinc finger" evidence="1">
    <location>
        <begin position="14"/>
        <end position="66"/>
    </location>
</feature>
<dbReference type="RefSeq" id="WP_185913831.1">
    <property type="nucleotide sequence ID" value="NZ_JBBAGV010000009.1"/>
</dbReference>
<dbReference type="InterPro" id="IPR025487">
    <property type="entry name" value="DUF4379"/>
</dbReference>
<keyword evidence="3" id="KW-1185">Reference proteome</keyword>
<dbReference type="Proteomes" id="UP001365619">
    <property type="component" value="Unassembled WGS sequence"/>
</dbReference>
<gene>
    <name evidence="2" type="ORF">WBS43_21715</name>
</gene>
<evidence type="ECO:0000313" key="2">
    <source>
        <dbReference type="EMBL" id="MEI5931339.1"/>
    </source>
</evidence>
<organism evidence="2 3">
    <name type="scientific">Bacillus luti</name>
    <dbReference type="NCBI Taxonomy" id="2026191"/>
    <lineage>
        <taxon>Bacteria</taxon>
        <taxon>Bacillati</taxon>
        <taxon>Bacillota</taxon>
        <taxon>Bacilli</taxon>
        <taxon>Bacillales</taxon>
        <taxon>Bacillaceae</taxon>
        <taxon>Bacillus</taxon>
        <taxon>Bacillus cereus group</taxon>
    </lineage>
</organism>
<dbReference type="PANTHER" id="PTHR37317:SF1">
    <property type="entry name" value="ZINC-RIBBON DOMAIN-CONTAINING PROTEIN-RELATED"/>
    <property type="match status" value="1"/>
</dbReference>
<sequence length="337" mass="40063">MDSLLIDKRLSEKLLSEWHPTKNENINPDEITYGSYEYIWWICSEGHEWGASVNERLKKKEECPTCLRLKKATKKTEIKEERQLKTLQEVDPELAKQWHPTKNKITPENVFFEEESNYIIYRWWQCKRNHEWEESIKSRHTNKSVCPYCSDKTVYEGNCFATVYPELAKEWYIFETSYYQKSKTPYDALHTTTEEVNWICNEGHIWSEKASQRVKNGKGCRKCEKYQQSIALLNPEITKEWHPTKNKGVYGITTPEETSTRCNERIWWLCGECGNEYKAMVKARHMGEARCPNCYPPETKGRTSAAKRKGKYQSYTDMEDKRILFENKLREKINKND</sequence>
<reference evidence="2 3" key="1">
    <citation type="submission" date="2024-03" db="EMBL/GenBank/DDBJ databases">
        <title>A Rare Waterborne Outbreak of Bacillus cereus in China: Epidemiologic Survey, Genomic Insights and Virulence Characteristics.</title>
        <authorList>
            <person name="Wang S."/>
        </authorList>
    </citation>
    <scope>NUCLEOTIDE SEQUENCE [LARGE SCALE GENOMIC DNA]</scope>
    <source>
        <strain evidence="2 3">BC008</strain>
    </source>
</reference>